<sequence length="62" mass="6777">MFAQPPTWRKSTHCGPNAGCVETARLAAYVGVRDGKQPGGPVLRVSPDGWRTLLTRIKTDVR</sequence>
<dbReference type="RefSeq" id="WP_103937875.1">
    <property type="nucleotide sequence ID" value="NZ_FNVO01000004.1"/>
</dbReference>
<protein>
    <recommendedName>
        <fullName evidence="1">DUF397 domain-containing protein</fullName>
    </recommendedName>
</protein>
<evidence type="ECO:0000313" key="3">
    <source>
        <dbReference type="Proteomes" id="UP000236723"/>
    </source>
</evidence>
<keyword evidence="3" id="KW-1185">Reference proteome</keyword>
<name>A0A1H5ZAH3_9ACTN</name>
<dbReference type="Proteomes" id="UP000236723">
    <property type="component" value="Unassembled WGS sequence"/>
</dbReference>
<feature type="domain" description="DUF397" evidence="1">
    <location>
        <begin position="7"/>
        <end position="58"/>
    </location>
</feature>
<dbReference type="EMBL" id="FNVO01000004">
    <property type="protein sequence ID" value="SEG33533.1"/>
    <property type="molecule type" value="Genomic_DNA"/>
</dbReference>
<organism evidence="2 3">
    <name type="scientific">Thermomonospora echinospora</name>
    <dbReference type="NCBI Taxonomy" id="1992"/>
    <lineage>
        <taxon>Bacteria</taxon>
        <taxon>Bacillati</taxon>
        <taxon>Actinomycetota</taxon>
        <taxon>Actinomycetes</taxon>
        <taxon>Streptosporangiales</taxon>
        <taxon>Thermomonosporaceae</taxon>
        <taxon>Thermomonospora</taxon>
    </lineage>
</organism>
<dbReference type="OrthoDB" id="3542928at2"/>
<dbReference type="AlphaFoldDB" id="A0A1H5ZAH3"/>
<gene>
    <name evidence="2" type="ORF">SAMN04489712_104459</name>
</gene>
<evidence type="ECO:0000313" key="2">
    <source>
        <dbReference type="EMBL" id="SEG33533.1"/>
    </source>
</evidence>
<dbReference type="Pfam" id="PF04149">
    <property type="entry name" value="DUF397"/>
    <property type="match status" value="1"/>
</dbReference>
<proteinExistence type="predicted"/>
<evidence type="ECO:0000259" key="1">
    <source>
        <dbReference type="Pfam" id="PF04149"/>
    </source>
</evidence>
<dbReference type="InterPro" id="IPR007278">
    <property type="entry name" value="DUF397"/>
</dbReference>
<reference evidence="3" key="1">
    <citation type="submission" date="2016-10" db="EMBL/GenBank/DDBJ databases">
        <authorList>
            <person name="Varghese N."/>
            <person name="Submissions S."/>
        </authorList>
    </citation>
    <scope>NUCLEOTIDE SEQUENCE [LARGE SCALE GENOMIC DNA]</scope>
    <source>
        <strain evidence="3">DSM 43163</strain>
    </source>
</reference>
<accession>A0A1H5ZAH3</accession>